<accession>A0AAC9JEH3</accession>
<geneLocation type="plasmid" evidence="2">
    <name>pamcp48-600</name>
</geneLocation>
<name>A0AAC9JEH3_9ALTE</name>
<organism evidence="1 2">
    <name type="scientific">Alteromonas mediterranea</name>
    <dbReference type="NCBI Taxonomy" id="314275"/>
    <lineage>
        <taxon>Bacteria</taxon>
        <taxon>Pseudomonadati</taxon>
        <taxon>Pseudomonadota</taxon>
        <taxon>Gammaproteobacteria</taxon>
        <taxon>Alteromonadales</taxon>
        <taxon>Alteromonadaceae</taxon>
        <taxon>Alteromonas/Salinimonas group</taxon>
        <taxon>Alteromonas</taxon>
    </lineage>
</organism>
<keyword evidence="1" id="KW-0614">Plasmid</keyword>
<gene>
    <name evidence="1" type="ORF">BM524_19580</name>
</gene>
<evidence type="ECO:0000313" key="1">
    <source>
        <dbReference type="EMBL" id="APD92124.1"/>
    </source>
</evidence>
<evidence type="ECO:0000313" key="2">
    <source>
        <dbReference type="Proteomes" id="UP000182101"/>
    </source>
</evidence>
<dbReference type="RefSeq" id="WP_071960734.1">
    <property type="nucleotide sequence ID" value="NZ_CP018025.1"/>
</dbReference>
<protein>
    <submittedName>
        <fullName evidence="1">Uncharacterized protein</fullName>
    </submittedName>
</protein>
<dbReference type="AlphaFoldDB" id="A0AAC9JEH3"/>
<dbReference type="EMBL" id="CP018025">
    <property type="protein sequence ID" value="APD92124.1"/>
    <property type="molecule type" value="Genomic_DNA"/>
</dbReference>
<reference evidence="1 2" key="1">
    <citation type="submission" date="2016-11" db="EMBL/GenBank/DDBJ databases">
        <title>Networking in microbes: conjugative elements and plasmids in the genus Alteromonas.</title>
        <authorList>
            <person name="Lopez-Perez M."/>
            <person name="Ramon-Marco N."/>
            <person name="Rodriguez-Valera F."/>
        </authorList>
    </citation>
    <scope>NUCLEOTIDE SEQUENCE [LARGE SCALE GENOMIC DNA]</scope>
    <source>
        <strain evidence="1 2">CP48</strain>
        <plasmid evidence="2">pamcp48-600</plasmid>
    </source>
</reference>
<sequence>MNGTDFIFETLPDLYEGIETRPSTPSDFCACCQRHVKDTAVPDKSWEGKIYSKTEVHCIPCQVLYHPNQKHFGVEGYRSRQVRYADKETALKANQAITRMGDVKVKDRVTSLSKEGFTLFPTEEDAMAALGEAHEVVVNAGSAVIGKLGMLVGAGMAISANKAIFYAPGKHFDKLTGVGELFIKKQIGGYAMITDVINEFDGSEPFLFIGDFGKKKAELVSNLTLSKGKRSFISCSANGAMRINRNAYLALRQYVLAHFSSAPKSTTADFFKTLRSLASGYTPVSVAQDKLKDLPRIGELLKTLPTCPHERIELTIAVDKGL</sequence>
<proteinExistence type="predicted"/>
<dbReference type="Proteomes" id="UP000182101">
    <property type="component" value="Plasmid pAMCP48-600"/>
</dbReference>